<proteinExistence type="predicted"/>
<name>A0ACA9N5Y0_9GLOM</name>
<dbReference type="EMBL" id="CAJVPU010014069">
    <property type="protein sequence ID" value="CAG8637205.1"/>
    <property type="molecule type" value="Genomic_DNA"/>
</dbReference>
<accession>A0ACA9N5Y0</accession>
<protein>
    <submittedName>
        <fullName evidence="1">12311_t:CDS:1</fullName>
    </submittedName>
</protein>
<feature type="non-terminal residue" evidence="1">
    <location>
        <position position="367"/>
    </location>
</feature>
<evidence type="ECO:0000313" key="2">
    <source>
        <dbReference type="Proteomes" id="UP000789702"/>
    </source>
</evidence>
<reference evidence="1" key="1">
    <citation type="submission" date="2021-06" db="EMBL/GenBank/DDBJ databases">
        <authorList>
            <person name="Kallberg Y."/>
            <person name="Tangrot J."/>
            <person name="Rosling A."/>
        </authorList>
    </citation>
    <scope>NUCLEOTIDE SEQUENCE</scope>
    <source>
        <strain evidence="1">IL203A</strain>
    </source>
</reference>
<evidence type="ECO:0000313" key="1">
    <source>
        <dbReference type="EMBL" id="CAG8637205.1"/>
    </source>
</evidence>
<organism evidence="1 2">
    <name type="scientific">Dentiscutata heterogama</name>
    <dbReference type="NCBI Taxonomy" id="1316150"/>
    <lineage>
        <taxon>Eukaryota</taxon>
        <taxon>Fungi</taxon>
        <taxon>Fungi incertae sedis</taxon>
        <taxon>Mucoromycota</taxon>
        <taxon>Glomeromycotina</taxon>
        <taxon>Glomeromycetes</taxon>
        <taxon>Diversisporales</taxon>
        <taxon>Gigasporaceae</taxon>
        <taxon>Dentiscutata</taxon>
    </lineage>
</organism>
<comment type="caution">
    <text evidence="1">The sequence shown here is derived from an EMBL/GenBank/DDBJ whole genome shotgun (WGS) entry which is preliminary data.</text>
</comment>
<gene>
    <name evidence="1" type="ORF">DHETER_LOCUS8665</name>
</gene>
<dbReference type="Proteomes" id="UP000789702">
    <property type="component" value="Unassembled WGS sequence"/>
</dbReference>
<sequence length="367" mass="40486">MQVSSSKNKAKNKQSKVSKPKVVSTQITNKDSTTSKESVCVPQQRAEVDLPRSGTIVQPFKVKRERANKEDLFDVLETEKPAKKRKSSILKPGSTQAADIGQWVRCIITRLESSDDKIKNKQIELSLIPKLVNCDIVSTDISKGMILSASVESREDHGYVLSIGMSGMNVFLHNKEASNYESKFNDGRPLIVGQLLNVCVISTADKNLIIQVTANPDVVSTATLSDKFVKNISSLAPGNLIKVRIDQVLTNGLVCKYNGIKCEVDLLHLGKVATSNTQDLHKVFNEGDEITARIVYISFSNEAKTIRLSLEPHVLQLEPSRNVFPIGVQLGELVKSNIIRVKEEIITLSLEPSQIHANLNIGHLSDH</sequence>
<keyword evidence="2" id="KW-1185">Reference proteome</keyword>